<evidence type="ECO:0000256" key="1">
    <source>
        <dbReference type="SAM" id="MobiDB-lite"/>
    </source>
</evidence>
<proteinExistence type="predicted"/>
<dbReference type="EMBL" id="CAADHY010000028">
    <property type="protein sequence ID" value="VFR31285.1"/>
    <property type="molecule type" value="Genomic_DNA"/>
</dbReference>
<name>A0A484Q1R4_9ZZZZ</name>
<accession>A0A484Q1R4</accession>
<protein>
    <submittedName>
        <fullName evidence="2">Uncharacterized protein</fullName>
    </submittedName>
</protein>
<feature type="region of interest" description="Disordered" evidence="1">
    <location>
        <begin position="1"/>
        <end position="29"/>
    </location>
</feature>
<feature type="compositionally biased region" description="Polar residues" evidence="1">
    <location>
        <begin position="15"/>
        <end position="25"/>
    </location>
</feature>
<dbReference type="AlphaFoldDB" id="A0A484Q1R4"/>
<gene>
    <name evidence="2" type="ORF">AMP9_0792</name>
</gene>
<sequence length="110" mass="12214">MATHQGGRAARQVRQPCNRTRTAQSVDHARVGGKQHLDILAGSPHGQRHAGHRISQAPCLRQGVSLGRYHQHSNWRHLPRSHYVRLAATCPGQPIGIHSTHPFRPGFPHV</sequence>
<organism evidence="2">
    <name type="scientific">plant metagenome</name>
    <dbReference type="NCBI Taxonomy" id="1297885"/>
    <lineage>
        <taxon>unclassified sequences</taxon>
        <taxon>metagenomes</taxon>
        <taxon>organismal metagenomes</taxon>
    </lineage>
</organism>
<reference evidence="2" key="1">
    <citation type="submission" date="2019-03" db="EMBL/GenBank/DDBJ databases">
        <authorList>
            <person name="Danneels B."/>
        </authorList>
    </citation>
    <scope>NUCLEOTIDE SEQUENCE</scope>
</reference>
<evidence type="ECO:0000313" key="2">
    <source>
        <dbReference type="EMBL" id="VFR31285.1"/>
    </source>
</evidence>